<reference evidence="2 3" key="1">
    <citation type="journal article" date="2023" name="Nucleic Acids Res.">
        <title>The hologenome of Daphnia magna reveals possible DNA methylation and microbiome-mediated evolution of the host genome.</title>
        <authorList>
            <person name="Chaturvedi A."/>
            <person name="Li X."/>
            <person name="Dhandapani V."/>
            <person name="Marshall H."/>
            <person name="Kissane S."/>
            <person name="Cuenca-Cambronero M."/>
            <person name="Asole G."/>
            <person name="Calvet F."/>
            <person name="Ruiz-Romero M."/>
            <person name="Marangio P."/>
            <person name="Guigo R."/>
            <person name="Rago D."/>
            <person name="Mirbahai L."/>
            <person name="Eastwood N."/>
            <person name="Colbourne J.K."/>
            <person name="Zhou J."/>
            <person name="Mallon E."/>
            <person name="Orsini L."/>
        </authorList>
    </citation>
    <scope>NUCLEOTIDE SEQUENCE [LARGE SCALE GENOMIC DNA]</scope>
    <source>
        <strain evidence="2">LRV0_1</strain>
    </source>
</reference>
<gene>
    <name evidence="2" type="ORF">OUZ56_009625</name>
</gene>
<dbReference type="EMBL" id="JAOYFB010000037">
    <property type="protein sequence ID" value="KAK4024240.1"/>
    <property type="molecule type" value="Genomic_DNA"/>
</dbReference>
<sequence>MPVLKFLFGVNPSVGQYPFPQRRYGLSLLRAGAGDKQYPLSLGRAGKSSSERLVFRRLGFRESFPRETSAPAKPKISPPAMFAPYARPADQDLKFLNDKERAELEAVQKVKEEGGDRNRSIRTADLSSSPGEGSLDPKGGGVGQIVRRPETSGQDIGALHPLADRWAGSPSDSCASRGRASTRSIHFGSRSRHPARSSKSSKSSKSRSSSKHSRKETPGETPRSSKES</sequence>
<organism evidence="2 3">
    <name type="scientific">Daphnia magna</name>
    <dbReference type="NCBI Taxonomy" id="35525"/>
    <lineage>
        <taxon>Eukaryota</taxon>
        <taxon>Metazoa</taxon>
        <taxon>Ecdysozoa</taxon>
        <taxon>Arthropoda</taxon>
        <taxon>Crustacea</taxon>
        <taxon>Branchiopoda</taxon>
        <taxon>Diplostraca</taxon>
        <taxon>Cladocera</taxon>
        <taxon>Anomopoda</taxon>
        <taxon>Daphniidae</taxon>
        <taxon>Daphnia</taxon>
    </lineage>
</organism>
<feature type="compositionally biased region" description="Basic and acidic residues" evidence="1">
    <location>
        <begin position="215"/>
        <end position="228"/>
    </location>
</feature>
<evidence type="ECO:0000313" key="3">
    <source>
        <dbReference type="Proteomes" id="UP001234178"/>
    </source>
</evidence>
<name>A0ABR0AGI0_9CRUS</name>
<feature type="compositionally biased region" description="Basic residues" evidence="1">
    <location>
        <begin position="202"/>
        <end position="214"/>
    </location>
</feature>
<feature type="compositionally biased region" description="Polar residues" evidence="1">
    <location>
        <begin position="170"/>
        <end position="184"/>
    </location>
</feature>
<keyword evidence="3" id="KW-1185">Reference proteome</keyword>
<feature type="region of interest" description="Disordered" evidence="1">
    <location>
        <begin position="108"/>
        <end position="228"/>
    </location>
</feature>
<feature type="compositionally biased region" description="Basic and acidic residues" evidence="1">
    <location>
        <begin position="108"/>
        <end position="119"/>
    </location>
</feature>
<proteinExistence type="predicted"/>
<accession>A0ABR0AGI0</accession>
<evidence type="ECO:0000256" key="1">
    <source>
        <dbReference type="SAM" id="MobiDB-lite"/>
    </source>
</evidence>
<protein>
    <submittedName>
        <fullName evidence="2">Uncharacterized protein</fullName>
    </submittedName>
</protein>
<evidence type="ECO:0000313" key="2">
    <source>
        <dbReference type="EMBL" id="KAK4024240.1"/>
    </source>
</evidence>
<comment type="caution">
    <text evidence="2">The sequence shown here is derived from an EMBL/GenBank/DDBJ whole genome shotgun (WGS) entry which is preliminary data.</text>
</comment>
<dbReference type="Proteomes" id="UP001234178">
    <property type="component" value="Unassembled WGS sequence"/>
</dbReference>